<feature type="chain" id="PRO_5032518662" evidence="1">
    <location>
        <begin position="26"/>
        <end position="57"/>
    </location>
</feature>
<keyword evidence="3" id="KW-1185">Reference proteome</keyword>
<name>A0A812VTK1_SYMPI</name>
<protein>
    <submittedName>
        <fullName evidence="2">K10B2.2 protein</fullName>
    </submittedName>
</protein>
<gene>
    <name evidence="2" type="primary">K10B2.2</name>
    <name evidence="2" type="ORF">SPIL2461_LOCUS17260</name>
</gene>
<sequence>GASNNGVLRVAAVLALVSLPPVCASADVPLPLDPHICGVSARCYSRSEKCLRPVCCG</sequence>
<dbReference type="AlphaFoldDB" id="A0A812VTK1"/>
<proteinExistence type="predicted"/>
<feature type="non-terminal residue" evidence="2">
    <location>
        <position position="1"/>
    </location>
</feature>
<evidence type="ECO:0000313" key="2">
    <source>
        <dbReference type="EMBL" id="CAE7648332.1"/>
    </source>
</evidence>
<comment type="caution">
    <text evidence="2">The sequence shown here is derived from an EMBL/GenBank/DDBJ whole genome shotgun (WGS) entry which is preliminary data.</text>
</comment>
<accession>A0A812VTK1</accession>
<feature type="non-terminal residue" evidence="2">
    <location>
        <position position="57"/>
    </location>
</feature>
<dbReference type="EMBL" id="CAJNIZ010043059">
    <property type="protein sequence ID" value="CAE7648332.1"/>
    <property type="molecule type" value="Genomic_DNA"/>
</dbReference>
<evidence type="ECO:0000256" key="1">
    <source>
        <dbReference type="SAM" id="SignalP"/>
    </source>
</evidence>
<reference evidence="2" key="1">
    <citation type="submission" date="2021-02" db="EMBL/GenBank/DDBJ databases">
        <authorList>
            <person name="Dougan E. K."/>
            <person name="Rhodes N."/>
            <person name="Thang M."/>
            <person name="Chan C."/>
        </authorList>
    </citation>
    <scope>NUCLEOTIDE SEQUENCE</scope>
</reference>
<keyword evidence="1" id="KW-0732">Signal</keyword>
<organism evidence="2 3">
    <name type="scientific">Symbiodinium pilosum</name>
    <name type="common">Dinoflagellate</name>
    <dbReference type="NCBI Taxonomy" id="2952"/>
    <lineage>
        <taxon>Eukaryota</taxon>
        <taxon>Sar</taxon>
        <taxon>Alveolata</taxon>
        <taxon>Dinophyceae</taxon>
        <taxon>Suessiales</taxon>
        <taxon>Symbiodiniaceae</taxon>
        <taxon>Symbiodinium</taxon>
    </lineage>
</organism>
<dbReference type="Proteomes" id="UP000649617">
    <property type="component" value="Unassembled WGS sequence"/>
</dbReference>
<evidence type="ECO:0000313" key="3">
    <source>
        <dbReference type="Proteomes" id="UP000649617"/>
    </source>
</evidence>
<feature type="signal peptide" evidence="1">
    <location>
        <begin position="1"/>
        <end position="25"/>
    </location>
</feature>